<protein>
    <recommendedName>
        <fullName evidence="1">Carrier domain-containing protein</fullName>
    </recommendedName>
</protein>
<dbReference type="Pfam" id="PF13193">
    <property type="entry name" value="AMP-binding_C"/>
    <property type="match status" value="1"/>
</dbReference>
<dbReference type="InterPro" id="IPR000873">
    <property type="entry name" value="AMP-dep_synth/lig_dom"/>
</dbReference>
<dbReference type="GO" id="GO:0031177">
    <property type="term" value="F:phosphopantetheine binding"/>
    <property type="evidence" value="ECO:0007669"/>
    <property type="project" value="TreeGrafter"/>
</dbReference>
<dbReference type="Gene3D" id="3.40.50.12780">
    <property type="entry name" value="N-terminal domain of ligase-like"/>
    <property type="match status" value="1"/>
</dbReference>
<dbReference type="InterPro" id="IPR009081">
    <property type="entry name" value="PP-bd_ACP"/>
</dbReference>
<keyword evidence="3" id="KW-1185">Reference proteome</keyword>
<evidence type="ECO:0000313" key="3">
    <source>
        <dbReference type="Proteomes" id="UP000063699"/>
    </source>
</evidence>
<dbReference type="SUPFAM" id="SSF56801">
    <property type="entry name" value="Acetyl-CoA synthetase-like"/>
    <property type="match status" value="1"/>
</dbReference>
<dbReference type="Proteomes" id="UP000063699">
    <property type="component" value="Chromosome"/>
</dbReference>
<dbReference type="GO" id="GO:0044550">
    <property type="term" value="P:secondary metabolite biosynthetic process"/>
    <property type="evidence" value="ECO:0007669"/>
    <property type="project" value="TreeGrafter"/>
</dbReference>
<name>A0A0N9IBF2_9PSEU</name>
<evidence type="ECO:0000259" key="1">
    <source>
        <dbReference type="PROSITE" id="PS50075"/>
    </source>
</evidence>
<dbReference type="PROSITE" id="PS50075">
    <property type="entry name" value="CARRIER"/>
    <property type="match status" value="1"/>
</dbReference>
<dbReference type="PROSITE" id="PS00455">
    <property type="entry name" value="AMP_BINDING"/>
    <property type="match status" value="1"/>
</dbReference>
<proteinExistence type="predicted"/>
<dbReference type="SUPFAM" id="SSF47336">
    <property type="entry name" value="ACP-like"/>
    <property type="match status" value="1"/>
</dbReference>
<dbReference type="InterPro" id="IPR020845">
    <property type="entry name" value="AMP-binding_CS"/>
</dbReference>
<dbReference type="Gene3D" id="1.10.1200.10">
    <property type="entry name" value="ACP-like"/>
    <property type="match status" value="1"/>
</dbReference>
<dbReference type="InterPro" id="IPR025110">
    <property type="entry name" value="AMP-bd_C"/>
</dbReference>
<dbReference type="PANTHER" id="PTHR45527:SF1">
    <property type="entry name" value="FATTY ACID SYNTHASE"/>
    <property type="match status" value="1"/>
</dbReference>
<dbReference type="GO" id="GO:0043041">
    <property type="term" value="P:amino acid activation for nonribosomal peptide biosynthetic process"/>
    <property type="evidence" value="ECO:0007669"/>
    <property type="project" value="TreeGrafter"/>
</dbReference>
<dbReference type="InterPro" id="IPR010071">
    <property type="entry name" value="AA_adenyl_dom"/>
</dbReference>
<dbReference type="AlphaFoldDB" id="A0A0N9IBF2"/>
<dbReference type="PANTHER" id="PTHR45527">
    <property type="entry name" value="NONRIBOSOMAL PEPTIDE SYNTHETASE"/>
    <property type="match status" value="1"/>
</dbReference>
<dbReference type="RefSeq" id="WP_054294381.1">
    <property type="nucleotide sequence ID" value="NZ_CP012752.1"/>
</dbReference>
<accession>A0A0N9IBF2</accession>
<evidence type="ECO:0000313" key="2">
    <source>
        <dbReference type="EMBL" id="ALG12488.1"/>
    </source>
</evidence>
<reference evidence="2 3" key="1">
    <citation type="submission" date="2015-07" db="EMBL/GenBank/DDBJ databases">
        <title>Genome sequencing of Kibdelosporangium phytohabitans.</title>
        <authorList>
            <person name="Qin S."/>
            <person name="Xing K."/>
        </authorList>
    </citation>
    <scope>NUCLEOTIDE SEQUENCE [LARGE SCALE GENOMIC DNA]</scope>
    <source>
        <strain evidence="2 3">KLBMP1111</strain>
    </source>
</reference>
<dbReference type="OrthoDB" id="3243414at2"/>
<dbReference type="Pfam" id="PF00501">
    <property type="entry name" value="AMP-binding"/>
    <property type="match status" value="1"/>
</dbReference>
<dbReference type="KEGG" id="kphy:AOZ06_41510"/>
<dbReference type="Gene3D" id="3.30.300.30">
    <property type="match status" value="1"/>
</dbReference>
<dbReference type="NCBIfam" id="TIGR01733">
    <property type="entry name" value="AA-adenyl-dom"/>
    <property type="match status" value="1"/>
</dbReference>
<dbReference type="EMBL" id="CP012752">
    <property type="protein sequence ID" value="ALG12488.1"/>
    <property type="molecule type" value="Genomic_DNA"/>
</dbReference>
<dbReference type="Pfam" id="PF00550">
    <property type="entry name" value="PP-binding"/>
    <property type="match status" value="1"/>
</dbReference>
<dbReference type="CDD" id="cd05930">
    <property type="entry name" value="A_NRPS"/>
    <property type="match status" value="1"/>
</dbReference>
<sequence>MSDNRTLHGLVAQWASRQPGQIAIEYGTARVGYGELARRMRAAAAWFEPDQVVAVLLGDSPATVSTLLGVLAAGSSFVCVDPDSPPQRVRAVLAEARCRTAVVSPTGHQLTSVLRDLGVDLVLCEPDGTLTGSAPPDRALPEVDPAATAYVAYTSGSTGRPKGVVQSHRTFLAFLDWQSEAFDLRPGRKMAHWATTTYDASYCEIFGALCYGATLWMAPRSLRHDPFALLEQLAAAGVHVLQTVPSFLRQVLAEAQPGSLPALTHVFAAGEVLTPDLAARCRATFPHAALTNLYGPTETVLATYHRVEAADLDRPAIPLGVPIDGCRVLLLDAGHRPVPDGEVGEVYLVSESMADGYLAQPAPTAASFLPVPGEPGSRMYRTGDQARRDHDGTLLFAGRTDGQIKIRGMRVETGEIETVLFGHPAVGHCAVRPRGEGESLRLEAHVVARGELTAEQVRAYLSQRLPKHMVPTRYRFTDQLPLTRTGKTDRGALPEITARTTAEPPRPHQDSTEAKVAGLWRDLLGVPAVTAADDFFQLGGQSMDAMRLANRVWSAFSVRVPYRAVFDARTLTDYTRVVRDAQATAPSG</sequence>
<dbReference type="GO" id="GO:0005737">
    <property type="term" value="C:cytoplasm"/>
    <property type="evidence" value="ECO:0007669"/>
    <property type="project" value="TreeGrafter"/>
</dbReference>
<gene>
    <name evidence="2" type="ORF">AOZ06_41510</name>
</gene>
<dbReference type="STRING" id="860235.AOZ06_41510"/>
<feature type="domain" description="Carrier" evidence="1">
    <location>
        <begin position="507"/>
        <end position="582"/>
    </location>
</feature>
<organism evidence="2 3">
    <name type="scientific">Kibdelosporangium phytohabitans</name>
    <dbReference type="NCBI Taxonomy" id="860235"/>
    <lineage>
        <taxon>Bacteria</taxon>
        <taxon>Bacillati</taxon>
        <taxon>Actinomycetota</taxon>
        <taxon>Actinomycetes</taxon>
        <taxon>Pseudonocardiales</taxon>
        <taxon>Pseudonocardiaceae</taxon>
        <taxon>Kibdelosporangium</taxon>
    </lineage>
</organism>
<dbReference type="InterPro" id="IPR045851">
    <property type="entry name" value="AMP-bd_C_sf"/>
</dbReference>
<dbReference type="InterPro" id="IPR036736">
    <property type="entry name" value="ACP-like_sf"/>
</dbReference>
<dbReference type="InterPro" id="IPR042099">
    <property type="entry name" value="ANL_N_sf"/>
</dbReference>